<dbReference type="InterPro" id="IPR016024">
    <property type="entry name" value="ARM-type_fold"/>
</dbReference>
<keyword evidence="5" id="KW-0131">Cell cycle</keyword>
<accession>A0A9P3G1R4</accession>
<keyword evidence="8" id="KW-1185">Reference proteome</keyword>
<dbReference type="OrthoDB" id="200660at2759"/>
<comment type="subcellular location">
    <subcellularLocation>
        <location evidence="1">Nucleus</location>
    </subcellularLocation>
</comment>
<comment type="caution">
    <text evidence="7">The sequence shown here is derived from an EMBL/GenBank/DDBJ whole genome shotgun (WGS) entry which is preliminary data.</text>
</comment>
<name>A0A9P3G1R4_9APHY</name>
<dbReference type="Gene3D" id="1.25.10.10">
    <property type="entry name" value="Leucine-rich Repeat Variant"/>
    <property type="match status" value="1"/>
</dbReference>
<keyword evidence="4" id="KW-0539">Nucleus</keyword>
<dbReference type="GO" id="GO:0007064">
    <property type="term" value="P:mitotic sister chromatid cohesion"/>
    <property type="evidence" value="ECO:0007669"/>
    <property type="project" value="InterPro"/>
</dbReference>
<evidence type="ECO:0000313" key="8">
    <source>
        <dbReference type="Proteomes" id="UP000703269"/>
    </source>
</evidence>
<dbReference type="SUPFAM" id="SSF48371">
    <property type="entry name" value="ARM repeat"/>
    <property type="match status" value="1"/>
</dbReference>
<feature type="compositionally biased region" description="Basic residues" evidence="6">
    <location>
        <begin position="1153"/>
        <end position="1164"/>
    </location>
</feature>
<dbReference type="InterPro" id="IPR011989">
    <property type="entry name" value="ARM-like"/>
</dbReference>
<dbReference type="Proteomes" id="UP000703269">
    <property type="component" value="Unassembled WGS sequence"/>
</dbReference>
<gene>
    <name evidence="7" type="ORF">PsYK624_026020</name>
</gene>
<dbReference type="PANTHER" id="PTHR12663">
    <property type="entry name" value="ANDROGEN INDUCED INHIBITOR OF PROLIFERATION AS3 / PDS5-RELATED"/>
    <property type="match status" value="1"/>
</dbReference>
<dbReference type="AlphaFoldDB" id="A0A9P3G1R4"/>
<keyword evidence="2" id="KW-0132">Cell division</keyword>
<dbReference type="Pfam" id="PF20168">
    <property type="entry name" value="PDS5"/>
    <property type="match status" value="1"/>
</dbReference>
<evidence type="ECO:0000256" key="5">
    <source>
        <dbReference type="ARBA" id="ARBA00023306"/>
    </source>
</evidence>
<dbReference type="CDD" id="cd19953">
    <property type="entry name" value="PDS5"/>
    <property type="match status" value="1"/>
</dbReference>
<reference evidence="7 8" key="1">
    <citation type="submission" date="2021-08" db="EMBL/GenBank/DDBJ databases">
        <title>Draft Genome Sequence of Phanerochaete sordida strain YK-624.</title>
        <authorList>
            <person name="Mori T."/>
            <person name="Dohra H."/>
            <person name="Suzuki T."/>
            <person name="Kawagishi H."/>
            <person name="Hirai H."/>
        </authorList>
    </citation>
    <scope>NUCLEOTIDE SEQUENCE [LARGE SCALE GENOMIC DNA]</scope>
    <source>
        <strain evidence="7 8">YK-624</strain>
    </source>
</reference>
<dbReference type="GO" id="GO:0005634">
    <property type="term" value="C:nucleus"/>
    <property type="evidence" value="ECO:0007669"/>
    <property type="project" value="UniProtKB-SubCell"/>
</dbReference>
<sequence length="1235" mass="138382">MVAQTRTAGQPSPKKLKFHDKLTTKNSTTDALQKKLKALHTELAAMDQESVDTSSLSKVSRDLISTSILLHKDRGVKAYAACCLADLLRLYAPDAPFTRDELRDIFDFFFRQLSTGLKGPDSPYYNEYYHLLESLSTVKSVVLVCDLPNAEELMTDIFRDFFNIVRLNMAKKIELFMADILIALIDECQSLPGDVLTSVMAQFMDQNARMDQPAYRLVVQICTATADKLQRHVCQYFTDVIVDNSREENYEEIQSAHNLIKRLNKACQPLLHNVVPQLEEELRVQNTQIRVIATQTLGEMFGDKSGEQLVKRYPSTWSSWLSRKNDQAVVVRQALVDTAKGILVNMALPESRQQVGDVLQAKLLDPDEKIRAAVCRLYSQLDYETALHHVSTEELKTVASRGVDRKPSVQAEAMKAVGRLYSLAYPEIENNDPAAIEHFSWIPQAILQMATTSLDIKALAEKALAEYILPLPAASSSSGKTSEVDEVAWTERLLVTMKYLDSKAVNTLLGLSGLKPPRPTMFERFVESCIANNGGIIDEDEEKIVFALKQDIKRLAATFPDPQKATEDLEAFAKMNEGRLYRLLKTCMDLQTDLKTLVKSQTEFLKRLDQSGSGLVQTMTTLVRRASLHIVNQSSIPTLLRRLARGADADGELTGGALSARTWLVHVAKHQPALFKHHVGELTKATADERNPGMVETALQALSAAASWDPKIAPNDKRMLERLQRFALGANPRHAKFAARILASVPGKDEICPAILDSIIEGMPDAEPELLAAHATVLSQFASRSPVAFEERSDIITSYLLKHVIMVPIPDNPDLMHTDEEWVEDAYVWPELRARVAALKVFRARVLAHADPQKAQELAKSTHTMCCTILDNQGSAKPGQEDDPRAKSRMRLQAAVSLLRIATVKAFSEIVAPSFVTLALVIQDQCFQVRYAFLNKLIPLLSTRRLSATYNVLTFLSVHDPEPEVIQLCQAYILTALKQMPTALRLQQFEMIFVRLIHVLAHHPDFSLSEEAIQDAAKYIEFYLDMVCTSENFSLLYHLASRLKMVRDPKGHTYSENLYALGELAQRLLRLRGKQHNWPVETYPGKISMPGIFAKLPSPEACREILQTSYLPEGLLGWLAQREKGSAAAAKDKPKAERKAPVKRKAVEPKANGHAKKPRIKARKKKEESEEEESSDSESDDEDEDEDEEETPRSSVPPSEPDAEEEGKEERLGRSARTRAKAKIKQQVRKPVKSK</sequence>
<dbReference type="InterPro" id="IPR039776">
    <property type="entry name" value="Pds5"/>
</dbReference>
<feature type="compositionally biased region" description="Basic and acidic residues" evidence="6">
    <location>
        <begin position="1126"/>
        <end position="1148"/>
    </location>
</feature>
<dbReference type="EMBL" id="BPQB01000004">
    <property type="protein sequence ID" value="GJE86522.1"/>
    <property type="molecule type" value="Genomic_DNA"/>
</dbReference>
<organism evidence="7 8">
    <name type="scientific">Phanerochaete sordida</name>
    <dbReference type="NCBI Taxonomy" id="48140"/>
    <lineage>
        <taxon>Eukaryota</taxon>
        <taxon>Fungi</taxon>
        <taxon>Dikarya</taxon>
        <taxon>Basidiomycota</taxon>
        <taxon>Agaricomycotina</taxon>
        <taxon>Agaricomycetes</taxon>
        <taxon>Polyporales</taxon>
        <taxon>Phanerochaetaceae</taxon>
        <taxon>Phanerochaete</taxon>
    </lineage>
</organism>
<evidence type="ECO:0000256" key="1">
    <source>
        <dbReference type="ARBA" id="ARBA00004123"/>
    </source>
</evidence>
<evidence type="ECO:0000256" key="3">
    <source>
        <dbReference type="ARBA" id="ARBA00022776"/>
    </source>
</evidence>
<proteinExistence type="predicted"/>
<evidence type="ECO:0000313" key="7">
    <source>
        <dbReference type="EMBL" id="GJE86522.1"/>
    </source>
</evidence>
<feature type="compositionally biased region" description="Acidic residues" evidence="6">
    <location>
        <begin position="1169"/>
        <end position="1190"/>
    </location>
</feature>
<evidence type="ECO:0008006" key="9">
    <source>
        <dbReference type="Google" id="ProtNLM"/>
    </source>
</evidence>
<feature type="region of interest" description="Disordered" evidence="6">
    <location>
        <begin position="1126"/>
        <end position="1235"/>
    </location>
</feature>
<protein>
    <recommendedName>
        <fullName evidence="9">Cohesin-associated protein Pds5</fullName>
    </recommendedName>
</protein>
<evidence type="ECO:0000256" key="4">
    <source>
        <dbReference type="ARBA" id="ARBA00023242"/>
    </source>
</evidence>
<evidence type="ECO:0000256" key="2">
    <source>
        <dbReference type="ARBA" id="ARBA00022618"/>
    </source>
</evidence>
<dbReference type="GO" id="GO:0051301">
    <property type="term" value="P:cell division"/>
    <property type="evidence" value="ECO:0007669"/>
    <property type="project" value="UniProtKB-KW"/>
</dbReference>
<dbReference type="PANTHER" id="PTHR12663:SF0">
    <property type="entry name" value="PRECOCIOUS DISSOCIATION OF SISTERS 5, ISOFORM A"/>
    <property type="match status" value="1"/>
</dbReference>
<evidence type="ECO:0000256" key="6">
    <source>
        <dbReference type="SAM" id="MobiDB-lite"/>
    </source>
</evidence>
<keyword evidence="3" id="KW-0498">Mitosis</keyword>
<feature type="compositionally biased region" description="Basic residues" evidence="6">
    <location>
        <begin position="1214"/>
        <end position="1235"/>
    </location>
</feature>